<reference evidence="2 3" key="1">
    <citation type="journal article" date="2018" name="Sci. Rep.">
        <title>Genomic signatures of local adaptation to the degree of environmental predictability in rotifers.</title>
        <authorList>
            <person name="Franch-Gras L."/>
            <person name="Hahn C."/>
            <person name="Garcia-Roger E.M."/>
            <person name="Carmona M.J."/>
            <person name="Serra M."/>
            <person name="Gomez A."/>
        </authorList>
    </citation>
    <scope>NUCLEOTIDE SEQUENCE [LARGE SCALE GENOMIC DNA]</scope>
    <source>
        <strain evidence="2">HYR1</strain>
    </source>
</reference>
<protein>
    <submittedName>
        <fullName evidence="2">2-oxoglutarate and iron-dependent oxygenase domain-containing 3-like</fullName>
    </submittedName>
</protein>
<feature type="transmembrane region" description="Helical" evidence="1">
    <location>
        <begin position="17"/>
        <end position="38"/>
    </location>
</feature>
<organism evidence="2 3">
    <name type="scientific">Brachionus plicatilis</name>
    <name type="common">Marine rotifer</name>
    <name type="synonym">Brachionus muelleri</name>
    <dbReference type="NCBI Taxonomy" id="10195"/>
    <lineage>
        <taxon>Eukaryota</taxon>
        <taxon>Metazoa</taxon>
        <taxon>Spiralia</taxon>
        <taxon>Gnathifera</taxon>
        <taxon>Rotifera</taxon>
        <taxon>Eurotatoria</taxon>
        <taxon>Monogononta</taxon>
        <taxon>Pseudotrocha</taxon>
        <taxon>Ploima</taxon>
        <taxon>Brachionidae</taxon>
        <taxon>Brachionus</taxon>
    </lineage>
</organism>
<gene>
    <name evidence="2" type="ORF">BpHYR1_008329</name>
</gene>
<dbReference type="Proteomes" id="UP000276133">
    <property type="component" value="Unassembled WGS sequence"/>
</dbReference>
<accession>A0A3M7SCE4</accession>
<dbReference type="GO" id="GO:0016020">
    <property type="term" value="C:membrane"/>
    <property type="evidence" value="ECO:0007669"/>
    <property type="project" value="TreeGrafter"/>
</dbReference>
<comment type="caution">
    <text evidence="2">The sequence shown here is derived from an EMBL/GenBank/DDBJ whole genome shotgun (WGS) entry which is preliminary data.</text>
</comment>
<keyword evidence="3" id="KW-1185">Reference proteome</keyword>
<dbReference type="STRING" id="10195.A0A3M7SCE4"/>
<keyword evidence="1" id="KW-0472">Membrane</keyword>
<name>A0A3M7SCE4_BRAPC</name>
<proteinExistence type="predicted"/>
<evidence type="ECO:0000313" key="2">
    <source>
        <dbReference type="EMBL" id="RNA33503.1"/>
    </source>
</evidence>
<dbReference type="AlphaFoldDB" id="A0A3M7SCE4"/>
<dbReference type="OrthoDB" id="427071at2759"/>
<sequence length="288" mass="33556">MGKSSKTIHLSPFKERLYIFIGCIPMITVMAISFCLLYQDYALNNYNFMGKSWHLSNVEKTSYDVKVSCIEFEYSDLRKKFPSCAPKNCFRYFTDFLISENEGKTLLKMAHKGWLQTDDSDSASFLSVEKGTIINGNSVTKLKENLYSEEELLTYKNVKQSILNHVKTKFGVKNLYLTNENQFTKLSNNNPKSEQSKYWIPKIDKNDREWQQYSVILFLNDFMADFYGSREVFENLNSSMILTIQPKLARVLVYSPGSENKHFFERLEYGISYAIRIPLTCDEKIKSN</sequence>
<dbReference type="PANTHER" id="PTHR14650">
    <property type="entry name" value="PROLYL HYDROXYLASE-RELATED"/>
    <property type="match status" value="1"/>
</dbReference>
<keyword evidence="1" id="KW-0812">Transmembrane</keyword>
<dbReference type="InterPro" id="IPR039210">
    <property type="entry name" value="OGFOD3"/>
</dbReference>
<keyword evidence="1" id="KW-1133">Transmembrane helix</keyword>
<evidence type="ECO:0000256" key="1">
    <source>
        <dbReference type="SAM" id="Phobius"/>
    </source>
</evidence>
<dbReference type="EMBL" id="REGN01001625">
    <property type="protein sequence ID" value="RNA33503.1"/>
    <property type="molecule type" value="Genomic_DNA"/>
</dbReference>
<dbReference type="PANTHER" id="PTHR14650:SF1">
    <property type="entry name" value="2-OXOGLUTARATE AND IRON-DEPENDENT OXYGENASE DOMAIN-CONTAINING PROTEIN 3"/>
    <property type="match status" value="1"/>
</dbReference>
<evidence type="ECO:0000313" key="3">
    <source>
        <dbReference type="Proteomes" id="UP000276133"/>
    </source>
</evidence>